<evidence type="ECO:0000313" key="1">
    <source>
        <dbReference type="EMBL" id="TPE53060.1"/>
    </source>
</evidence>
<dbReference type="SUPFAM" id="SSF103084">
    <property type="entry name" value="Holliday junction resolvase RusA"/>
    <property type="match status" value="1"/>
</dbReference>
<reference evidence="1 2" key="1">
    <citation type="submission" date="2019-06" db="EMBL/GenBank/DDBJ databases">
        <title>A novel bacterium of genus Amaricoccus, isolated from marine sediment.</title>
        <authorList>
            <person name="Huang H."/>
            <person name="Mo K."/>
            <person name="Hu Y."/>
        </authorList>
    </citation>
    <scope>NUCLEOTIDE SEQUENCE [LARGE SCALE GENOMIC DNA]</scope>
    <source>
        <strain evidence="1 2">HB172011</strain>
    </source>
</reference>
<keyword evidence="2" id="KW-1185">Reference proteome</keyword>
<name>A0A501WX82_9RHOB</name>
<dbReference type="GO" id="GO:0000287">
    <property type="term" value="F:magnesium ion binding"/>
    <property type="evidence" value="ECO:0007669"/>
    <property type="project" value="InterPro"/>
</dbReference>
<dbReference type="Pfam" id="PF05866">
    <property type="entry name" value="RusA"/>
    <property type="match status" value="1"/>
</dbReference>
<dbReference type="EMBL" id="VFRP01000002">
    <property type="protein sequence ID" value="TPE53060.1"/>
    <property type="molecule type" value="Genomic_DNA"/>
</dbReference>
<dbReference type="InterPro" id="IPR008822">
    <property type="entry name" value="Endonuclease_RusA-like"/>
</dbReference>
<proteinExistence type="predicted"/>
<evidence type="ECO:0000313" key="2">
    <source>
        <dbReference type="Proteomes" id="UP000319255"/>
    </source>
</evidence>
<protein>
    <submittedName>
        <fullName evidence="1">RusA family crossover junction endodeoxyribonuclease</fullName>
    </submittedName>
</protein>
<dbReference type="OrthoDB" id="5114842at2"/>
<sequence length="137" mass="14764">MPSVFMIPGKPTAWQRARKVGNRHFTLPAMVAAQHAIAAASVGNLEAPLGPHHDGPVMLDVVAYFEIPKSWSKKKRAALLGAPHAQKPDASNIAKQVEDALNGIAYHDDAQVVDTRCRKFWGEYAQTVVSIEPATGG</sequence>
<dbReference type="Gene3D" id="3.30.1330.70">
    <property type="entry name" value="Holliday junction resolvase RusA"/>
    <property type="match status" value="1"/>
</dbReference>
<organism evidence="1 2">
    <name type="scientific">Amaricoccus solimangrovi</name>
    <dbReference type="NCBI Taxonomy" id="2589815"/>
    <lineage>
        <taxon>Bacteria</taxon>
        <taxon>Pseudomonadati</taxon>
        <taxon>Pseudomonadota</taxon>
        <taxon>Alphaproteobacteria</taxon>
        <taxon>Rhodobacterales</taxon>
        <taxon>Paracoccaceae</taxon>
        <taxon>Amaricoccus</taxon>
    </lineage>
</organism>
<dbReference type="Proteomes" id="UP000319255">
    <property type="component" value="Unassembled WGS sequence"/>
</dbReference>
<comment type="caution">
    <text evidence="1">The sequence shown here is derived from an EMBL/GenBank/DDBJ whole genome shotgun (WGS) entry which is preliminary data.</text>
</comment>
<accession>A0A501WX82</accession>
<dbReference type="RefSeq" id="WP_140452681.1">
    <property type="nucleotide sequence ID" value="NZ_VFRP01000002.1"/>
</dbReference>
<dbReference type="GO" id="GO:0006281">
    <property type="term" value="P:DNA repair"/>
    <property type="evidence" value="ECO:0007669"/>
    <property type="project" value="InterPro"/>
</dbReference>
<gene>
    <name evidence="1" type="ORF">FJM51_03275</name>
</gene>
<dbReference type="GO" id="GO:0006310">
    <property type="term" value="P:DNA recombination"/>
    <property type="evidence" value="ECO:0007669"/>
    <property type="project" value="InterPro"/>
</dbReference>
<dbReference type="AlphaFoldDB" id="A0A501WX82"/>
<dbReference type="InterPro" id="IPR036614">
    <property type="entry name" value="RusA-like_sf"/>
</dbReference>